<feature type="domain" description="Peptidase S33 tripeptidyl aminopeptidase-like C-terminal" evidence="5">
    <location>
        <begin position="383"/>
        <end position="484"/>
    </location>
</feature>
<protein>
    <submittedName>
        <fullName evidence="6">Alpha/beta hydrolase family protein</fullName>
    </submittedName>
</protein>
<dbReference type="GO" id="GO:0016787">
    <property type="term" value="F:hydrolase activity"/>
    <property type="evidence" value="ECO:0007669"/>
    <property type="project" value="UniProtKB-KW"/>
</dbReference>
<dbReference type="EMBL" id="PVTF01000010">
    <property type="protein sequence ID" value="PRY37351.1"/>
    <property type="molecule type" value="Genomic_DNA"/>
</dbReference>
<dbReference type="OrthoDB" id="4447445at2"/>
<feature type="signal peptide" evidence="4">
    <location>
        <begin position="1"/>
        <end position="23"/>
    </location>
</feature>
<dbReference type="Gene3D" id="3.40.50.1820">
    <property type="entry name" value="alpha/beta hydrolase"/>
    <property type="match status" value="1"/>
</dbReference>
<evidence type="ECO:0000313" key="6">
    <source>
        <dbReference type="EMBL" id="PRY37351.1"/>
    </source>
</evidence>
<proteinExistence type="inferred from homology"/>
<gene>
    <name evidence="6" type="ORF">CLV43_110162</name>
</gene>
<keyword evidence="2 4" id="KW-0732">Signal</keyword>
<dbReference type="AlphaFoldDB" id="A0A2T0SVA9"/>
<reference evidence="6 7" key="1">
    <citation type="submission" date="2018-03" db="EMBL/GenBank/DDBJ databases">
        <title>Genomic Encyclopedia of Archaeal and Bacterial Type Strains, Phase II (KMG-II): from individual species to whole genera.</title>
        <authorList>
            <person name="Goeker M."/>
        </authorList>
    </citation>
    <scope>NUCLEOTIDE SEQUENCE [LARGE SCALE GENOMIC DNA]</scope>
    <source>
        <strain evidence="6 7">DSM 44720</strain>
    </source>
</reference>
<name>A0A2T0SVA9_9PSEU</name>
<feature type="chain" id="PRO_5038590554" evidence="4">
    <location>
        <begin position="24"/>
        <end position="491"/>
    </location>
</feature>
<keyword evidence="3 6" id="KW-0378">Hydrolase</keyword>
<dbReference type="InterPro" id="IPR013595">
    <property type="entry name" value="Pept_S33_TAP-like_C"/>
</dbReference>
<evidence type="ECO:0000256" key="1">
    <source>
        <dbReference type="ARBA" id="ARBA00010088"/>
    </source>
</evidence>
<evidence type="ECO:0000313" key="7">
    <source>
        <dbReference type="Proteomes" id="UP000239494"/>
    </source>
</evidence>
<dbReference type="Proteomes" id="UP000239494">
    <property type="component" value="Unassembled WGS sequence"/>
</dbReference>
<dbReference type="PANTHER" id="PTHR43248:SF29">
    <property type="entry name" value="TRIPEPTIDYL AMINOPEPTIDASE"/>
    <property type="match status" value="1"/>
</dbReference>
<dbReference type="InterPro" id="IPR051601">
    <property type="entry name" value="Serine_prot/Carboxylest_S33"/>
</dbReference>
<evidence type="ECO:0000256" key="3">
    <source>
        <dbReference type="ARBA" id="ARBA00022801"/>
    </source>
</evidence>
<dbReference type="InterPro" id="IPR029058">
    <property type="entry name" value="AB_hydrolase_fold"/>
</dbReference>
<sequence length="491" mass="52132">MRRTALPILAALVVATCAPASTATPGAPANTLVWGGCPGDAAVPGLECATVEVPLDYRDPGGRKIGIAISRLAAADPRKRRGVLLTNSGGPGSPGLVYPAVLKLYRLPPSVQDAYDVIGMDPRGVGYSSPVTCGLEPEQATLTANIPEYALTPADVAERAERMAETAGRCGSSATASVLPHITTANTARDVDRVRQALGERKISYLGISYGTYLGAVYATLFPERTDRVVLDSALGPGGPDVEASRGFGRGFEDRFPDFAEFVAARPEYGLGTTPAEVEATYSELAAELDAAPRPDGFDGRRFRHVTLEKLYLDAWLPELAEIWRAVRGGQPLPPPSAGPPATDPVDNPVASQLAVMCNDSDWPESVAAYQRDVEADRVRHPKFGAAAANIRPCAFWPWEPTEPPVRITGKGPANVLVVQNLRDPSTPLAGARELRNAFGERARMVTADQGGHLAYLYLGNKCLNDTTTDFLATGRLPHDDVACAAERGGR</sequence>
<evidence type="ECO:0000256" key="4">
    <source>
        <dbReference type="SAM" id="SignalP"/>
    </source>
</evidence>
<dbReference type="SUPFAM" id="SSF53474">
    <property type="entry name" value="alpha/beta-Hydrolases"/>
    <property type="match status" value="1"/>
</dbReference>
<keyword evidence="7" id="KW-1185">Reference proteome</keyword>
<evidence type="ECO:0000259" key="5">
    <source>
        <dbReference type="Pfam" id="PF08386"/>
    </source>
</evidence>
<comment type="similarity">
    <text evidence="1">Belongs to the peptidase S33 family.</text>
</comment>
<dbReference type="RefSeq" id="WP_106191666.1">
    <property type="nucleotide sequence ID" value="NZ_PVTF01000010.1"/>
</dbReference>
<dbReference type="PANTHER" id="PTHR43248">
    <property type="entry name" value="2-SUCCINYL-6-HYDROXY-2,4-CYCLOHEXADIENE-1-CARBOXYLATE SYNTHASE"/>
    <property type="match status" value="1"/>
</dbReference>
<comment type="caution">
    <text evidence="6">The sequence shown here is derived from an EMBL/GenBank/DDBJ whole genome shotgun (WGS) entry which is preliminary data.</text>
</comment>
<accession>A0A2T0SVA9</accession>
<dbReference type="Pfam" id="PF08386">
    <property type="entry name" value="Abhydrolase_4"/>
    <property type="match status" value="1"/>
</dbReference>
<organism evidence="6 7">
    <name type="scientific">Umezawaea tangerina</name>
    <dbReference type="NCBI Taxonomy" id="84725"/>
    <lineage>
        <taxon>Bacteria</taxon>
        <taxon>Bacillati</taxon>
        <taxon>Actinomycetota</taxon>
        <taxon>Actinomycetes</taxon>
        <taxon>Pseudonocardiales</taxon>
        <taxon>Pseudonocardiaceae</taxon>
        <taxon>Umezawaea</taxon>
    </lineage>
</organism>
<evidence type="ECO:0000256" key="2">
    <source>
        <dbReference type="ARBA" id="ARBA00022729"/>
    </source>
</evidence>